<name>A0A498HCG7_MALDO</name>
<proteinExistence type="predicted"/>
<comment type="caution">
    <text evidence="1">The sequence shown here is derived from an EMBL/GenBank/DDBJ whole genome shotgun (WGS) entry which is preliminary data.</text>
</comment>
<gene>
    <name evidence="1" type="ORF">DVH24_031489</name>
</gene>
<dbReference type="Proteomes" id="UP000290289">
    <property type="component" value="Chromosome 17"/>
</dbReference>
<protein>
    <submittedName>
        <fullName evidence="1">Uncharacterized protein</fullName>
    </submittedName>
</protein>
<organism evidence="1 2">
    <name type="scientific">Malus domestica</name>
    <name type="common">Apple</name>
    <name type="synonym">Pyrus malus</name>
    <dbReference type="NCBI Taxonomy" id="3750"/>
    <lineage>
        <taxon>Eukaryota</taxon>
        <taxon>Viridiplantae</taxon>
        <taxon>Streptophyta</taxon>
        <taxon>Embryophyta</taxon>
        <taxon>Tracheophyta</taxon>
        <taxon>Spermatophyta</taxon>
        <taxon>Magnoliopsida</taxon>
        <taxon>eudicotyledons</taxon>
        <taxon>Gunneridae</taxon>
        <taxon>Pentapetalae</taxon>
        <taxon>rosids</taxon>
        <taxon>fabids</taxon>
        <taxon>Rosales</taxon>
        <taxon>Rosaceae</taxon>
        <taxon>Amygdaloideae</taxon>
        <taxon>Maleae</taxon>
        <taxon>Malus</taxon>
    </lineage>
</organism>
<keyword evidence="2" id="KW-1185">Reference proteome</keyword>
<sequence>FLRSFVSKCSPALTLSLRPSPTSSLTRLSNSDQPPAHHHTILSSLTIQASFTTQPPLSLAISLSHGQNWGSLSRSPLNLVSMSEIVGAGIVYY</sequence>
<evidence type="ECO:0000313" key="1">
    <source>
        <dbReference type="EMBL" id="RXH69156.1"/>
    </source>
</evidence>
<evidence type="ECO:0000313" key="2">
    <source>
        <dbReference type="Proteomes" id="UP000290289"/>
    </source>
</evidence>
<accession>A0A498HCG7</accession>
<dbReference type="EMBL" id="RDQH01000343">
    <property type="protein sequence ID" value="RXH69156.1"/>
    <property type="molecule type" value="Genomic_DNA"/>
</dbReference>
<feature type="non-terminal residue" evidence="1">
    <location>
        <position position="1"/>
    </location>
</feature>
<reference evidence="1 2" key="1">
    <citation type="submission" date="2018-10" db="EMBL/GenBank/DDBJ databases">
        <title>A high-quality apple genome assembly.</title>
        <authorList>
            <person name="Hu J."/>
        </authorList>
    </citation>
    <scope>NUCLEOTIDE SEQUENCE [LARGE SCALE GENOMIC DNA]</scope>
    <source>
        <strain evidence="2">cv. HFTH1</strain>
        <tissue evidence="1">Young leaf</tissue>
    </source>
</reference>
<dbReference type="AlphaFoldDB" id="A0A498HCG7"/>